<reference evidence="1" key="1">
    <citation type="submission" date="2018-02" db="EMBL/GenBank/DDBJ databases">
        <title>Rhizophora mucronata_Transcriptome.</title>
        <authorList>
            <person name="Meera S.P."/>
            <person name="Sreeshan A."/>
            <person name="Augustine A."/>
        </authorList>
    </citation>
    <scope>NUCLEOTIDE SEQUENCE</scope>
    <source>
        <tissue evidence="1">Leaf</tissue>
    </source>
</reference>
<accession>A0A2P2PI56</accession>
<name>A0A2P2PI56_RHIMU</name>
<protein>
    <submittedName>
        <fullName evidence="1">Uncharacterized protein</fullName>
    </submittedName>
</protein>
<dbReference type="AlphaFoldDB" id="A0A2P2PI56"/>
<organism evidence="1">
    <name type="scientific">Rhizophora mucronata</name>
    <name type="common">Asiatic mangrove</name>
    <dbReference type="NCBI Taxonomy" id="61149"/>
    <lineage>
        <taxon>Eukaryota</taxon>
        <taxon>Viridiplantae</taxon>
        <taxon>Streptophyta</taxon>
        <taxon>Embryophyta</taxon>
        <taxon>Tracheophyta</taxon>
        <taxon>Spermatophyta</taxon>
        <taxon>Magnoliopsida</taxon>
        <taxon>eudicotyledons</taxon>
        <taxon>Gunneridae</taxon>
        <taxon>Pentapetalae</taxon>
        <taxon>rosids</taxon>
        <taxon>fabids</taxon>
        <taxon>Malpighiales</taxon>
        <taxon>Rhizophoraceae</taxon>
        <taxon>Rhizophora</taxon>
    </lineage>
</organism>
<dbReference type="EMBL" id="GGEC01073922">
    <property type="protein sequence ID" value="MBX54406.1"/>
    <property type="molecule type" value="Transcribed_RNA"/>
</dbReference>
<proteinExistence type="predicted"/>
<evidence type="ECO:0000313" key="1">
    <source>
        <dbReference type="EMBL" id="MBX54406.1"/>
    </source>
</evidence>
<sequence>MWLIYTNTVSCIAVHLHSMKKLANAKMGIVWHIEWGQSSMPLCNTAFC</sequence>